<keyword evidence="1" id="KW-1133">Transmembrane helix</keyword>
<dbReference type="InterPro" id="IPR052163">
    <property type="entry name" value="DGC-Regulatory_Protein"/>
</dbReference>
<dbReference type="AlphaFoldDB" id="A0A1X7H9X3"/>
<name>A0A1X7H9X3_TRICW</name>
<organism evidence="3 4">
    <name type="scientific">Trinickia caryophylli</name>
    <name type="common">Paraburkholderia caryophylli</name>
    <dbReference type="NCBI Taxonomy" id="28094"/>
    <lineage>
        <taxon>Bacteria</taxon>
        <taxon>Pseudomonadati</taxon>
        <taxon>Pseudomonadota</taxon>
        <taxon>Betaproteobacteria</taxon>
        <taxon>Burkholderiales</taxon>
        <taxon>Burkholderiaceae</taxon>
        <taxon>Trinickia</taxon>
    </lineage>
</organism>
<dbReference type="EMBL" id="FXAH01000024">
    <property type="protein sequence ID" value="SMF81937.1"/>
    <property type="molecule type" value="Genomic_DNA"/>
</dbReference>
<sequence>MTERTIAFSLPRWKTTQWLLHAGEDVPDDIRAALVASLFGTLPIFAGGVLNTIAVSLVIALRHPTPLFVGWVILEVVLCSARLALLVDACRAARAGRRTQTDWYITLGVFWGASVGYGAFVCLLSGDWVAASLSCLSAAAMVGGICFRNFGAPRLVAVMILLSLGLCCPAAALSGQPIMLLTLLQIPFYVAAMSIAAFRLNKLLVSTMKAERENDRRARHDPLTGLPNRAGLLHAFASLTDVQAAAEGCGTALLYLDLDGFKPVNDQYGHAVGDALLVAVAERLRATLCAGDLVARIGGDEFVMLARISHDIHVSRLADTLIEKVSKPYALGPATTVKVSASIGIALVENGADGLDTALQKADAALYLAKAGGKTRWSLAA</sequence>
<feature type="domain" description="GGDEF" evidence="2">
    <location>
        <begin position="249"/>
        <end position="381"/>
    </location>
</feature>
<dbReference type="PANTHER" id="PTHR46663:SF2">
    <property type="entry name" value="GGDEF DOMAIN-CONTAINING PROTEIN"/>
    <property type="match status" value="1"/>
</dbReference>
<dbReference type="PANTHER" id="PTHR46663">
    <property type="entry name" value="DIGUANYLATE CYCLASE DGCT-RELATED"/>
    <property type="match status" value="1"/>
</dbReference>
<protein>
    <submittedName>
        <fullName evidence="3">Diguanylate cyclase (GGDEF) domain-containing protein</fullName>
    </submittedName>
</protein>
<dbReference type="SMART" id="SM00267">
    <property type="entry name" value="GGDEF"/>
    <property type="match status" value="1"/>
</dbReference>
<keyword evidence="1" id="KW-0472">Membrane</keyword>
<dbReference type="InterPro" id="IPR029787">
    <property type="entry name" value="Nucleotide_cyclase"/>
</dbReference>
<feature type="transmembrane region" description="Helical" evidence="1">
    <location>
        <begin position="154"/>
        <end position="172"/>
    </location>
</feature>
<reference evidence="4" key="1">
    <citation type="submission" date="2017-04" db="EMBL/GenBank/DDBJ databases">
        <authorList>
            <person name="Varghese N."/>
            <person name="Submissions S."/>
        </authorList>
    </citation>
    <scope>NUCLEOTIDE SEQUENCE [LARGE SCALE GENOMIC DNA]</scope>
    <source>
        <strain evidence="4">Ballard 720</strain>
    </source>
</reference>
<dbReference type="RefSeq" id="WP_085230734.1">
    <property type="nucleotide sequence ID" value="NZ_BSQD01000004.1"/>
</dbReference>
<proteinExistence type="predicted"/>
<dbReference type="Gene3D" id="3.30.70.270">
    <property type="match status" value="1"/>
</dbReference>
<dbReference type="SUPFAM" id="SSF55073">
    <property type="entry name" value="Nucleotide cyclase"/>
    <property type="match status" value="1"/>
</dbReference>
<dbReference type="PROSITE" id="PS50887">
    <property type="entry name" value="GGDEF"/>
    <property type="match status" value="1"/>
</dbReference>
<evidence type="ECO:0000313" key="4">
    <source>
        <dbReference type="Proteomes" id="UP000192911"/>
    </source>
</evidence>
<evidence type="ECO:0000259" key="2">
    <source>
        <dbReference type="PROSITE" id="PS50887"/>
    </source>
</evidence>
<dbReference type="InterPro" id="IPR000160">
    <property type="entry name" value="GGDEF_dom"/>
</dbReference>
<feature type="transmembrane region" description="Helical" evidence="1">
    <location>
        <begin position="128"/>
        <end position="147"/>
    </location>
</feature>
<gene>
    <name evidence="3" type="ORF">SAMN06295900_12434</name>
</gene>
<dbReference type="GeneID" id="95553918"/>
<keyword evidence="4" id="KW-1185">Reference proteome</keyword>
<dbReference type="Proteomes" id="UP000192911">
    <property type="component" value="Unassembled WGS sequence"/>
</dbReference>
<dbReference type="Pfam" id="PF00990">
    <property type="entry name" value="GGDEF"/>
    <property type="match status" value="1"/>
</dbReference>
<keyword evidence="1" id="KW-0812">Transmembrane</keyword>
<dbReference type="CDD" id="cd01949">
    <property type="entry name" value="GGDEF"/>
    <property type="match status" value="1"/>
</dbReference>
<dbReference type="NCBIfam" id="TIGR00254">
    <property type="entry name" value="GGDEF"/>
    <property type="match status" value="1"/>
</dbReference>
<feature type="transmembrane region" description="Helical" evidence="1">
    <location>
        <begin position="102"/>
        <end position="122"/>
    </location>
</feature>
<evidence type="ECO:0000256" key="1">
    <source>
        <dbReference type="SAM" id="Phobius"/>
    </source>
</evidence>
<accession>A0A1X7H9X3</accession>
<feature type="transmembrane region" description="Helical" evidence="1">
    <location>
        <begin position="38"/>
        <end position="61"/>
    </location>
</feature>
<dbReference type="STRING" id="28094.SAMN06295900_12434"/>
<dbReference type="InterPro" id="IPR043128">
    <property type="entry name" value="Rev_trsase/Diguanyl_cyclase"/>
</dbReference>
<feature type="transmembrane region" description="Helical" evidence="1">
    <location>
        <begin position="178"/>
        <end position="200"/>
    </location>
</feature>
<evidence type="ECO:0000313" key="3">
    <source>
        <dbReference type="EMBL" id="SMF81937.1"/>
    </source>
</evidence>
<feature type="transmembrane region" description="Helical" evidence="1">
    <location>
        <begin position="67"/>
        <end position="90"/>
    </location>
</feature>
<dbReference type="OrthoDB" id="9812260at2"/>